<evidence type="ECO:0000313" key="5">
    <source>
        <dbReference type="Proteomes" id="UP000694427"/>
    </source>
</evidence>
<protein>
    <submittedName>
        <fullName evidence="4">Epithelial cell transforming 2</fullName>
    </submittedName>
</protein>
<dbReference type="PROSITE" id="PS50172">
    <property type="entry name" value="BRCT"/>
    <property type="match status" value="2"/>
</dbReference>
<dbReference type="InterPro" id="IPR026817">
    <property type="entry name" value="Ect2"/>
</dbReference>
<dbReference type="GO" id="GO:0007399">
    <property type="term" value="P:nervous system development"/>
    <property type="evidence" value="ECO:0007669"/>
    <property type="project" value="TreeGrafter"/>
</dbReference>
<dbReference type="FunFam" id="1.20.900.10:FF:000022">
    <property type="entry name" value="protein ECT2 isoform X1"/>
    <property type="match status" value="1"/>
</dbReference>
<feature type="domain" description="DH" evidence="2">
    <location>
        <begin position="419"/>
        <end position="608"/>
    </location>
</feature>
<dbReference type="GO" id="GO:0005634">
    <property type="term" value="C:nucleus"/>
    <property type="evidence" value="ECO:0007669"/>
    <property type="project" value="InterPro"/>
</dbReference>
<reference evidence="4" key="1">
    <citation type="submission" date="2025-08" db="UniProtKB">
        <authorList>
            <consortium name="Ensembl"/>
        </authorList>
    </citation>
    <scope>IDENTIFICATION</scope>
</reference>
<dbReference type="SMART" id="SM00325">
    <property type="entry name" value="RhoGEF"/>
    <property type="match status" value="1"/>
</dbReference>
<dbReference type="PANTHER" id="PTHR16777">
    <property type="entry name" value="PROTEIN ECT2"/>
    <property type="match status" value="1"/>
</dbReference>
<evidence type="ECO:0000313" key="4">
    <source>
        <dbReference type="Ensembl" id="ENSCCRP00010068106.1"/>
    </source>
</evidence>
<keyword evidence="5" id="KW-1185">Reference proteome</keyword>
<dbReference type="InterPro" id="IPR000219">
    <property type="entry name" value="DH_dom"/>
</dbReference>
<dbReference type="GO" id="GO:0005085">
    <property type="term" value="F:guanyl-nucleotide exchange factor activity"/>
    <property type="evidence" value="ECO:0007669"/>
    <property type="project" value="InterPro"/>
</dbReference>
<evidence type="ECO:0000259" key="3">
    <source>
        <dbReference type="PROSITE" id="PS50172"/>
    </source>
</evidence>
<dbReference type="Pfam" id="PF00621">
    <property type="entry name" value="RhoGEF"/>
    <property type="match status" value="1"/>
</dbReference>
<dbReference type="PROSITE" id="PS50010">
    <property type="entry name" value="DH_2"/>
    <property type="match status" value="1"/>
</dbReference>
<dbReference type="Proteomes" id="UP000694427">
    <property type="component" value="Unplaced"/>
</dbReference>
<feature type="domain" description="BRCT" evidence="3">
    <location>
        <begin position="160"/>
        <end position="218"/>
    </location>
</feature>
<dbReference type="GO" id="GO:0035556">
    <property type="term" value="P:intracellular signal transduction"/>
    <property type="evidence" value="ECO:0007669"/>
    <property type="project" value="InterPro"/>
</dbReference>
<dbReference type="SMART" id="SM00292">
    <property type="entry name" value="BRCT"/>
    <property type="match status" value="2"/>
</dbReference>
<dbReference type="SUPFAM" id="SSF48065">
    <property type="entry name" value="DBL homology domain (DH-domain)"/>
    <property type="match status" value="1"/>
</dbReference>
<feature type="compositionally biased region" description="Basic and acidic residues" evidence="1">
    <location>
        <begin position="828"/>
        <end position="841"/>
    </location>
</feature>
<dbReference type="InterPro" id="IPR049395">
    <property type="entry name" value="ECT2_PH"/>
</dbReference>
<dbReference type="InterPro" id="IPR011993">
    <property type="entry name" value="PH-like_dom_sf"/>
</dbReference>
<dbReference type="Gene3D" id="3.40.50.10190">
    <property type="entry name" value="BRCT domain"/>
    <property type="match status" value="3"/>
</dbReference>
<dbReference type="Pfam" id="PF21243">
    <property type="entry name" value="ECT2_BRCT0"/>
    <property type="match status" value="1"/>
</dbReference>
<dbReference type="CDD" id="cd17732">
    <property type="entry name" value="BRCT_Ect2_rpt2"/>
    <property type="match status" value="1"/>
</dbReference>
<dbReference type="SUPFAM" id="SSF52113">
    <property type="entry name" value="BRCT domain"/>
    <property type="match status" value="2"/>
</dbReference>
<dbReference type="GO" id="GO:0005096">
    <property type="term" value="F:GTPase activator activity"/>
    <property type="evidence" value="ECO:0007669"/>
    <property type="project" value="InterPro"/>
</dbReference>
<evidence type="ECO:0000256" key="1">
    <source>
        <dbReference type="SAM" id="MobiDB-lite"/>
    </source>
</evidence>
<dbReference type="InterPro" id="IPR035899">
    <property type="entry name" value="DBL_dom_sf"/>
</dbReference>
<sequence>MADSSIVTLGPGRSLLVDSSVYDSRMAETSKEQFFMGLHADESEALGCQVDVNSSFLQAITIMEVPVVKIKEGQPGTEACEKLIKSIVNMDINTPYIKTDNVRDFGDGENCEFETVFVLKDFQAPEYSFLYKNDNRILGPPAVMHCASKGEPLPFSSRPLYSMTMLNLSLCFTGFRKKDEVVTLVNLVHHMGGIIRKDFDSTKVTHLIARSTHGEKYRVCIHCIHINFHAGNEEFRTVFKVPPFQDCVLSFLGFSEEERSNMEERTQKHGGRFQAVGDERCTHLVVEENSIKELPFTPSKRLYVVKQEWFWGSIQMDARAGETMYSYEKPESPAMKKAVSLLSLKTPNSGRKRRRLRETLAQLTKETEISPFPPRKRPSAEHSLSMGSLLDISNTPDTCKSKNAKLPKSSTPALPKQSARWQVSKELYQTESNYVDILATVLQLFKYPLDKEGQVGGPILAQEELKTIFGSIPDIYEVHMRIKADLEELVMNWSEERSVGDIILKYSGELVKAYPPFVNFFEMSKETIVRCERQKPRFHAFLKINQAKPECGRQTLAELLIRPVQRLPSVALLLNDIKKHTSDDNPDKVTLEKAIESLKEVMTHINEDKRKTEGQKQIFDVVYEVDGCPANLLSSHRSLVHRVETIALGDKPCDRGEHVTLFLFNDCLEIARKRHKVITTFRSPLGQTRPPAHLKHIALMPLSQIRRVLDIQDTEECQNAFALVVRPPTEQENLLFSFQLTAEDTLKSAWLKTLCRQVANTICRADAEDLIQSTDPDSVQVSTKDMDSTLSRASRAIKKTSKKVTRAFSFTKTPKRVLQRAFLANGTPDDKSPGLDGDHMGRTSSSSTLAMSRSASTFSLTGSIKSAVVQRSNSLDHAPRPRVPVCVRTPCSPERADEPAAPKTQLRPSILSLPAAQPVAPSIIS</sequence>
<dbReference type="AlphaFoldDB" id="A0A8C1LY67"/>
<accession>A0A8C1LY67</accession>
<reference evidence="4" key="2">
    <citation type="submission" date="2025-09" db="UniProtKB">
        <authorList>
            <consortium name="Ensembl"/>
        </authorList>
    </citation>
    <scope>IDENTIFICATION</scope>
</reference>
<name>A0A8C1LY67_CYPCA</name>
<dbReference type="InterPro" id="IPR001331">
    <property type="entry name" value="GDS_CDC24_CS"/>
</dbReference>
<dbReference type="GO" id="GO:2000431">
    <property type="term" value="P:regulation of cytokinesis, actomyosin contractile ring assembly"/>
    <property type="evidence" value="ECO:0007669"/>
    <property type="project" value="InterPro"/>
</dbReference>
<dbReference type="Pfam" id="PF21242">
    <property type="entry name" value="ECT2_PH"/>
    <property type="match status" value="1"/>
</dbReference>
<dbReference type="GO" id="GO:0005938">
    <property type="term" value="C:cell cortex"/>
    <property type="evidence" value="ECO:0007669"/>
    <property type="project" value="TreeGrafter"/>
</dbReference>
<dbReference type="Gene3D" id="1.20.900.10">
    <property type="entry name" value="Dbl homology (DH) domain"/>
    <property type="match status" value="1"/>
</dbReference>
<dbReference type="Pfam" id="PF12738">
    <property type="entry name" value="PTCB-BRCT"/>
    <property type="match status" value="1"/>
</dbReference>
<dbReference type="SUPFAM" id="SSF50729">
    <property type="entry name" value="PH domain-like"/>
    <property type="match status" value="1"/>
</dbReference>
<dbReference type="PROSITE" id="PS00741">
    <property type="entry name" value="DH_1"/>
    <property type="match status" value="1"/>
</dbReference>
<organism evidence="4 5">
    <name type="scientific">Cyprinus carpio</name>
    <name type="common">Common carp</name>
    <dbReference type="NCBI Taxonomy" id="7962"/>
    <lineage>
        <taxon>Eukaryota</taxon>
        <taxon>Metazoa</taxon>
        <taxon>Chordata</taxon>
        <taxon>Craniata</taxon>
        <taxon>Vertebrata</taxon>
        <taxon>Euteleostomi</taxon>
        <taxon>Actinopterygii</taxon>
        <taxon>Neopterygii</taxon>
        <taxon>Teleostei</taxon>
        <taxon>Ostariophysi</taxon>
        <taxon>Cypriniformes</taxon>
        <taxon>Cyprinidae</taxon>
        <taxon>Cyprininae</taxon>
        <taxon>Cyprinus</taxon>
    </lineage>
</organism>
<dbReference type="Gene3D" id="2.30.29.30">
    <property type="entry name" value="Pleckstrin-homology domain (PH domain)/Phosphotyrosine-binding domain (PTB)"/>
    <property type="match status" value="1"/>
</dbReference>
<dbReference type="PANTHER" id="PTHR16777:SF2">
    <property type="entry name" value="PROTEIN ECT2"/>
    <property type="match status" value="1"/>
</dbReference>
<dbReference type="Pfam" id="PF00533">
    <property type="entry name" value="BRCT"/>
    <property type="match status" value="1"/>
</dbReference>
<dbReference type="GO" id="GO:0000281">
    <property type="term" value="P:mitotic cytokinesis"/>
    <property type="evidence" value="ECO:0007669"/>
    <property type="project" value="TreeGrafter"/>
</dbReference>
<feature type="domain" description="BRCT" evidence="3">
    <location>
        <begin position="239"/>
        <end position="327"/>
    </location>
</feature>
<proteinExistence type="predicted"/>
<dbReference type="InterPro" id="IPR049396">
    <property type="entry name" value="ECT2_BRCT0"/>
</dbReference>
<feature type="region of interest" description="Disordered" evidence="1">
    <location>
        <begin position="822"/>
        <end position="850"/>
    </location>
</feature>
<dbReference type="InterPro" id="IPR036420">
    <property type="entry name" value="BRCT_dom_sf"/>
</dbReference>
<gene>
    <name evidence="4" type="primary">LOC109048046</name>
</gene>
<evidence type="ECO:0000259" key="2">
    <source>
        <dbReference type="PROSITE" id="PS50010"/>
    </source>
</evidence>
<dbReference type="InterPro" id="IPR001357">
    <property type="entry name" value="BRCT_dom"/>
</dbReference>
<feature type="region of interest" description="Disordered" evidence="1">
    <location>
        <begin position="871"/>
        <end position="925"/>
    </location>
</feature>
<dbReference type="CDD" id="cd00160">
    <property type="entry name" value="RhoGEF"/>
    <property type="match status" value="1"/>
</dbReference>
<dbReference type="CDD" id="cd01229">
    <property type="entry name" value="PH_Ect2"/>
    <property type="match status" value="1"/>
</dbReference>
<dbReference type="Ensembl" id="ENSCCRT00010075253.1">
    <property type="protein sequence ID" value="ENSCCRP00010068106.1"/>
    <property type="gene ID" value="ENSCCRG00010027898.1"/>
</dbReference>